<reference evidence="1 2" key="1">
    <citation type="submission" date="2023-07" db="EMBL/GenBank/DDBJ databases">
        <title>Genomic Encyclopedia of Type Strains, Phase IV (KMG-IV): sequencing the most valuable type-strain genomes for metagenomic binning, comparative biology and taxonomic classification.</title>
        <authorList>
            <person name="Goeker M."/>
        </authorList>
    </citation>
    <scope>NUCLEOTIDE SEQUENCE [LARGE SCALE GENOMIC DNA]</scope>
    <source>
        <strain evidence="1 2">DSM 19922</strain>
    </source>
</reference>
<organism evidence="1 2">
    <name type="scientific">Azospirillum picis</name>
    <dbReference type="NCBI Taxonomy" id="488438"/>
    <lineage>
        <taxon>Bacteria</taxon>
        <taxon>Pseudomonadati</taxon>
        <taxon>Pseudomonadota</taxon>
        <taxon>Alphaproteobacteria</taxon>
        <taxon>Rhodospirillales</taxon>
        <taxon>Azospirillaceae</taxon>
        <taxon>Azospirillum</taxon>
    </lineage>
</organism>
<protein>
    <submittedName>
        <fullName evidence="1">Uncharacterized protein</fullName>
    </submittedName>
</protein>
<evidence type="ECO:0000313" key="2">
    <source>
        <dbReference type="Proteomes" id="UP001244552"/>
    </source>
</evidence>
<accession>A0ABU0MPM7</accession>
<sequence>MTTETTTTTIPALLPYALQPVHSPDGSWVPRMWDLALASTDREEASSFLTMKMVAASHGYDMRYVQQEVPDDLADTDPAEILAAIAPPTDAPVDGILVGRTMDEDGVFNWYAWNRRAAPSPAPAAPSVAQPEAPPLAKLLSLAARVEEKVNAEGGDATVSRIVALTVTAINEASRQEGGDPDDERGVSKLCMDLLREMHDAPTMAAGYELLADFTEHAGLGTPVALQPAQGGSVSEVAKRIAWAYWLSLDTLRPDADRDRAWDHLTDAAKQAWLAAARASAPAAPEVVMDALRIAYARLDTIAAEDGRVGAIADLVRTYDAALRAAGEGK</sequence>
<name>A0ABU0MPM7_9PROT</name>
<proteinExistence type="predicted"/>
<dbReference type="Proteomes" id="UP001244552">
    <property type="component" value="Unassembled WGS sequence"/>
</dbReference>
<gene>
    <name evidence="1" type="ORF">QO018_004234</name>
</gene>
<dbReference type="RefSeq" id="WP_209985839.1">
    <property type="nucleotide sequence ID" value="NZ_JAGINO010000017.1"/>
</dbReference>
<dbReference type="EMBL" id="JAUSVU010000017">
    <property type="protein sequence ID" value="MDQ0535356.1"/>
    <property type="molecule type" value="Genomic_DNA"/>
</dbReference>
<comment type="caution">
    <text evidence="1">The sequence shown here is derived from an EMBL/GenBank/DDBJ whole genome shotgun (WGS) entry which is preliminary data.</text>
</comment>
<keyword evidence="2" id="KW-1185">Reference proteome</keyword>
<evidence type="ECO:0000313" key="1">
    <source>
        <dbReference type="EMBL" id="MDQ0535356.1"/>
    </source>
</evidence>